<comment type="catalytic activity">
    <reaction evidence="7 8">
        <text>D-arabinose 5-phosphate + phosphoenolpyruvate + H2O = 3-deoxy-alpha-D-manno-2-octulosonate-8-phosphate + phosphate</text>
        <dbReference type="Rhea" id="RHEA:14053"/>
        <dbReference type="ChEBI" id="CHEBI:15377"/>
        <dbReference type="ChEBI" id="CHEBI:43474"/>
        <dbReference type="ChEBI" id="CHEBI:57693"/>
        <dbReference type="ChEBI" id="CHEBI:58702"/>
        <dbReference type="ChEBI" id="CHEBI:85985"/>
        <dbReference type="EC" id="2.5.1.55"/>
    </reaction>
</comment>
<protein>
    <recommendedName>
        <fullName evidence="8">2-dehydro-3-deoxyphosphooctonate aldolase</fullName>
        <ecNumber evidence="8">2.5.1.55</ecNumber>
    </recommendedName>
    <alternativeName>
        <fullName evidence="8">3-deoxy-D-manno-octulosonic acid 8-phosphate synthase</fullName>
    </alternativeName>
    <alternativeName>
        <fullName evidence="8">KDO-8-phosphate synthase</fullName>
        <shortName evidence="8">KDO 8-P synthase</shortName>
        <shortName evidence="8">KDOPS</shortName>
    </alternativeName>
    <alternativeName>
        <fullName evidence="8">Phospho-2-dehydro-3-deoxyoctonate aldolase</fullName>
    </alternativeName>
</protein>
<evidence type="ECO:0000256" key="1">
    <source>
        <dbReference type="ARBA" id="ARBA00004496"/>
    </source>
</evidence>
<keyword evidence="8" id="KW-0448">Lipopolysaccharide biosynthesis</keyword>
<evidence type="ECO:0000256" key="5">
    <source>
        <dbReference type="ARBA" id="ARBA00022490"/>
    </source>
</evidence>
<dbReference type="EC" id="2.5.1.55" evidence="8"/>
<evidence type="ECO:0000256" key="7">
    <source>
        <dbReference type="ARBA" id="ARBA00049112"/>
    </source>
</evidence>
<organism evidence="10 11">
    <name type="scientific">Rubripirellula obstinata</name>
    <dbReference type="NCBI Taxonomy" id="406547"/>
    <lineage>
        <taxon>Bacteria</taxon>
        <taxon>Pseudomonadati</taxon>
        <taxon>Planctomycetota</taxon>
        <taxon>Planctomycetia</taxon>
        <taxon>Pirellulales</taxon>
        <taxon>Pirellulaceae</taxon>
        <taxon>Rubripirellula</taxon>
    </lineage>
</organism>
<dbReference type="Proteomes" id="UP000322699">
    <property type="component" value="Unassembled WGS sequence"/>
</dbReference>
<dbReference type="GO" id="GO:0008676">
    <property type="term" value="F:3-deoxy-8-phosphooctulonate synthase activity"/>
    <property type="evidence" value="ECO:0007669"/>
    <property type="project" value="UniProtKB-UniRule"/>
</dbReference>
<feature type="domain" description="DAHP synthetase I/KDSA" evidence="9">
    <location>
        <begin position="20"/>
        <end position="276"/>
    </location>
</feature>
<keyword evidence="5 8" id="KW-0963">Cytoplasm</keyword>
<evidence type="ECO:0000313" key="11">
    <source>
        <dbReference type="Proteomes" id="UP000322699"/>
    </source>
</evidence>
<keyword evidence="11" id="KW-1185">Reference proteome</keyword>
<evidence type="ECO:0000256" key="3">
    <source>
        <dbReference type="ARBA" id="ARBA00004845"/>
    </source>
</evidence>
<evidence type="ECO:0000256" key="8">
    <source>
        <dbReference type="HAMAP-Rule" id="MF_00056"/>
    </source>
</evidence>
<dbReference type="HAMAP" id="MF_00056">
    <property type="entry name" value="KDO8P_synth"/>
    <property type="match status" value="1"/>
</dbReference>
<dbReference type="EMBL" id="VRLW01000001">
    <property type="protein sequence ID" value="KAA1258679.1"/>
    <property type="molecule type" value="Genomic_DNA"/>
</dbReference>
<dbReference type="NCBIfam" id="NF003543">
    <property type="entry name" value="PRK05198.1"/>
    <property type="match status" value="1"/>
</dbReference>
<dbReference type="OrthoDB" id="9780456at2"/>
<evidence type="ECO:0000256" key="6">
    <source>
        <dbReference type="ARBA" id="ARBA00022679"/>
    </source>
</evidence>
<evidence type="ECO:0000313" key="10">
    <source>
        <dbReference type="EMBL" id="KAA1258679.1"/>
    </source>
</evidence>
<dbReference type="UniPathway" id="UPA00030"/>
<keyword evidence="6 8" id="KW-0808">Transferase</keyword>
<dbReference type="GO" id="GO:0019294">
    <property type="term" value="P:keto-3-deoxy-D-manno-octulosonic acid biosynthetic process"/>
    <property type="evidence" value="ECO:0007669"/>
    <property type="project" value="UniProtKB-UniRule"/>
</dbReference>
<comment type="caution">
    <text evidence="10">The sequence shown here is derived from an EMBL/GenBank/DDBJ whole genome shotgun (WGS) entry which is preliminary data.</text>
</comment>
<accession>A0A5B1CG11</accession>
<dbReference type="UniPathway" id="UPA00357">
    <property type="reaction ID" value="UER00474"/>
</dbReference>
<dbReference type="Pfam" id="PF00793">
    <property type="entry name" value="DAHP_synth_1"/>
    <property type="match status" value="1"/>
</dbReference>
<dbReference type="AlphaFoldDB" id="A0A5B1CG11"/>
<proteinExistence type="inferred from homology"/>
<dbReference type="SUPFAM" id="SSF51569">
    <property type="entry name" value="Aldolase"/>
    <property type="match status" value="1"/>
</dbReference>
<dbReference type="Gene3D" id="3.20.20.70">
    <property type="entry name" value="Aldolase class I"/>
    <property type="match status" value="1"/>
</dbReference>
<comment type="pathway">
    <text evidence="3 8">Carbohydrate biosynthesis; 3-deoxy-D-manno-octulosonate biosynthesis; 3-deoxy-D-manno-octulosonate from D-ribulose 5-phosphate: step 2/3.</text>
</comment>
<evidence type="ECO:0000259" key="9">
    <source>
        <dbReference type="Pfam" id="PF00793"/>
    </source>
</evidence>
<comment type="subcellular location">
    <subcellularLocation>
        <location evidence="1 8">Cytoplasm</location>
    </subcellularLocation>
</comment>
<comment type="pathway">
    <text evidence="2">Bacterial outer membrane biogenesis; lipopolysaccharide biosynthesis.</text>
</comment>
<dbReference type="InterPro" id="IPR006218">
    <property type="entry name" value="DAHP1/KDSA"/>
</dbReference>
<evidence type="ECO:0000256" key="4">
    <source>
        <dbReference type="ARBA" id="ARBA00010499"/>
    </source>
</evidence>
<dbReference type="RefSeq" id="WP_068265301.1">
    <property type="nucleotide sequence ID" value="NZ_LWSK01000083.1"/>
</dbReference>
<reference evidence="10 11" key="1">
    <citation type="submission" date="2019-08" db="EMBL/GenBank/DDBJ databases">
        <title>Deep-cultivation of Planctomycetes and their phenomic and genomic characterization uncovers novel biology.</title>
        <authorList>
            <person name="Wiegand S."/>
            <person name="Jogler M."/>
            <person name="Boedeker C."/>
            <person name="Pinto D."/>
            <person name="Vollmers J."/>
            <person name="Rivas-Marin E."/>
            <person name="Kohn T."/>
            <person name="Peeters S.H."/>
            <person name="Heuer A."/>
            <person name="Rast P."/>
            <person name="Oberbeckmann S."/>
            <person name="Bunk B."/>
            <person name="Jeske O."/>
            <person name="Meyerdierks A."/>
            <person name="Storesund J.E."/>
            <person name="Kallscheuer N."/>
            <person name="Luecker S."/>
            <person name="Lage O.M."/>
            <person name="Pohl T."/>
            <person name="Merkel B.J."/>
            <person name="Hornburger P."/>
            <person name="Mueller R.-W."/>
            <person name="Bruemmer F."/>
            <person name="Labrenz M."/>
            <person name="Spormann A.M."/>
            <person name="Op Den Camp H."/>
            <person name="Overmann J."/>
            <person name="Amann R."/>
            <person name="Jetten M.S.M."/>
            <person name="Mascher T."/>
            <person name="Medema M.H."/>
            <person name="Devos D.P."/>
            <person name="Kaster A.-K."/>
            <person name="Ovreas L."/>
            <person name="Rohde M."/>
            <person name="Galperin M.Y."/>
            <person name="Jogler C."/>
        </authorList>
    </citation>
    <scope>NUCLEOTIDE SEQUENCE [LARGE SCALE GENOMIC DNA]</scope>
    <source>
        <strain evidence="10 11">LF1</strain>
    </source>
</reference>
<sequence length="290" mass="30903">MNDSPNSPSPGSVSPVRIGDFLCGDSQPLTLIAGPCVLQTHEITMQIADVLCRVNQREDINVVFKASFDKANRTSLNALRGPGIDEGLRMLEDVGQKTGLPTTTDLHTPDQAAAVGQVCDLLQIPAFLARQTDLIVAAALTGRPLNIKKGQFMSPADMQYAVDKASGTVPQTGDSGGVMLCERGTFFGYGRLVNDMQSLPLMRSLGVPVVFDATHSVQQPGGLAGSTGGNREMVEPLARAAVAIGIDAIFFETHPEPDTSPSDGANMIHLADFESMIDRLLRLRQTVMSL</sequence>
<dbReference type="InterPro" id="IPR013785">
    <property type="entry name" value="Aldolase_TIM"/>
</dbReference>
<gene>
    <name evidence="8 10" type="primary">kdsA</name>
    <name evidence="10" type="ORF">LF1_12010</name>
</gene>
<name>A0A5B1CG11_9BACT</name>
<dbReference type="InterPro" id="IPR006269">
    <property type="entry name" value="KDO8P_synthase"/>
</dbReference>
<dbReference type="PANTHER" id="PTHR21057">
    <property type="entry name" value="PHOSPHO-2-DEHYDRO-3-DEOXYHEPTONATE ALDOLASE"/>
    <property type="match status" value="1"/>
</dbReference>
<dbReference type="GO" id="GO:0005737">
    <property type="term" value="C:cytoplasm"/>
    <property type="evidence" value="ECO:0007669"/>
    <property type="project" value="UniProtKB-SubCell"/>
</dbReference>
<dbReference type="NCBIfam" id="TIGR01362">
    <property type="entry name" value="KDO8P_synth"/>
    <property type="match status" value="1"/>
</dbReference>
<evidence type="ECO:0000256" key="2">
    <source>
        <dbReference type="ARBA" id="ARBA00004756"/>
    </source>
</evidence>
<comment type="similarity">
    <text evidence="4 8">Belongs to the KdsA family.</text>
</comment>